<dbReference type="EMBL" id="UYJE01008624">
    <property type="protein sequence ID" value="VDI65512.1"/>
    <property type="molecule type" value="Genomic_DNA"/>
</dbReference>
<evidence type="ECO:0000313" key="3">
    <source>
        <dbReference type="Proteomes" id="UP000596742"/>
    </source>
</evidence>
<comment type="caution">
    <text evidence="2">The sequence shown here is derived from an EMBL/GenBank/DDBJ whole genome shotgun (WGS) entry which is preliminary data.</text>
</comment>
<accession>A0A8B6GLH2</accession>
<organism evidence="2 3">
    <name type="scientific">Mytilus galloprovincialis</name>
    <name type="common">Mediterranean mussel</name>
    <dbReference type="NCBI Taxonomy" id="29158"/>
    <lineage>
        <taxon>Eukaryota</taxon>
        <taxon>Metazoa</taxon>
        <taxon>Spiralia</taxon>
        <taxon>Lophotrochozoa</taxon>
        <taxon>Mollusca</taxon>
        <taxon>Bivalvia</taxon>
        <taxon>Autobranchia</taxon>
        <taxon>Pteriomorphia</taxon>
        <taxon>Mytilida</taxon>
        <taxon>Mytiloidea</taxon>
        <taxon>Mytilidae</taxon>
        <taxon>Mytilinae</taxon>
        <taxon>Mytilus</taxon>
    </lineage>
</organism>
<gene>
    <name evidence="2" type="ORF">MGAL_10B035486</name>
</gene>
<dbReference type="Proteomes" id="UP000596742">
    <property type="component" value="Unassembled WGS sequence"/>
</dbReference>
<feature type="compositionally biased region" description="Basic and acidic residues" evidence="1">
    <location>
        <begin position="131"/>
        <end position="145"/>
    </location>
</feature>
<reference evidence="2" key="1">
    <citation type="submission" date="2018-11" db="EMBL/GenBank/DDBJ databases">
        <authorList>
            <person name="Alioto T."/>
            <person name="Alioto T."/>
        </authorList>
    </citation>
    <scope>NUCLEOTIDE SEQUENCE</scope>
</reference>
<evidence type="ECO:0000313" key="2">
    <source>
        <dbReference type="EMBL" id="VDI65512.1"/>
    </source>
</evidence>
<proteinExistence type="predicted"/>
<protein>
    <submittedName>
        <fullName evidence="2">Uncharacterized protein</fullName>
    </submittedName>
</protein>
<feature type="compositionally biased region" description="Polar residues" evidence="1">
    <location>
        <begin position="115"/>
        <end position="126"/>
    </location>
</feature>
<keyword evidence="3" id="KW-1185">Reference proteome</keyword>
<evidence type="ECO:0000256" key="1">
    <source>
        <dbReference type="SAM" id="MobiDB-lite"/>
    </source>
</evidence>
<dbReference type="AlphaFoldDB" id="A0A8B6GLH2"/>
<name>A0A8B6GLH2_MYTGA</name>
<dbReference type="OrthoDB" id="6161043at2759"/>
<sequence>MRTPEMYNNQARLVQADPVLAYRIKRSNPNMINQFGPLLRLQTLRFEIRNGKQVYCGELWDPKQKKSHDTLLKLIKERFQVQSPDIKYDDQDVDDCVDFDRDADELDLKTLVSRPQTAVNRSQTPISRPHTHVDRPQTPSRRAETSSRPNRCQSLCGGYLTLPSLSRQDTPSTSSASKYSSKPCCRQYKISKSQLSRSVLSKLESKEELTTSERRHFLDAIYNDVTKYAGEM</sequence>
<feature type="region of interest" description="Disordered" evidence="1">
    <location>
        <begin position="115"/>
        <end position="150"/>
    </location>
</feature>